<accession>A0A8S5UM57</accession>
<name>A0A8S5UM57_9CAUD</name>
<evidence type="ECO:0000256" key="1">
    <source>
        <dbReference type="SAM" id="Phobius"/>
    </source>
</evidence>
<dbReference type="EMBL" id="BK016109">
    <property type="protein sequence ID" value="DAF95593.1"/>
    <property type="molecule type" value="Genomic_DNA"/>
</dbReference>
<keyword evidence="1" id="KW-0472">Membrane</keyword>
<organism evidence="2">
    <name type="scientific">Myoviridae sp. ctCo31</name>
    <dbReference type="NCBI Taxonomy" id="2825053"/>
    <lineage>
        <taxon>Viruses</taxon>
        <taxon>Duplodnaviria</taxon>
        <taxon>Heunggongvirae</taxon>
        <taxon>Uroviricota</taxon>
        <taxon>Caudoviricetes</taxon>
    </lineage>
</organism>
<keyword evidence="1" id="KW-1133">Transmembrane helix</keyword>
<feature type="transmembrane region" description="Helical" evidence="1">
    <location>
        <begin position="12"/>
        <end position="38"/>
    </location>
</feature>
<protein>
    <submittedName>
        <fullName evidence="2">Uncharacterized protein</fullName>
    </submittedName>
</protein>
<reference evidence="2" key="1">
    <citation type="journal article" date="2021" name="Proc. Natl. Acad. Sci. U.S.A.">
        <title>A Catalog of Tens of Thousands of Viruses from Human Metagenomes Reveals Hidden Associations with Chronic Diseases.</title>
        <authorList>
            <person name="Tisza M.J."/>
            <person name="Buck C.B."/>
        </authorList>
    </citation>
    <scope>NUCLEOTIDE SEQUENCE</scope>
    <source>
        <strain evidence="2">CtCo31</strain>
    </source>
</reference>
<keyword evidence="1" id="KW-0812">Transmembrane</keyword>
<proteinExistence type="predicted"/>
<evidence type="ECO:0000313" key="2">
    <source>
        <dbReference type="EMBL" id="DAF95593.1"/>
    </source>
</evidence>
<sequence>MVLMIMMFRIHLLVSNKVVFGMILVSIFVLYKIVLVIIHQSSLLNL</sequence>